<keyword evidence="1" id="KW-0472">Membrane</keyword>
<evidence type="ECO:0000256" key="1">
    <source>
        <dbReference type="SAM" id="Phobius"/>
    </source>
</evidence>
<dbReference type="Proteomes" id="UP001289374">
    <property type="component" value="Unassembled WGS sequence"/>
</dbReference>
<keyword evidence="1" id="KW-1133">Transmembrane helix</keyword>
<keyword evidence="3" id="KW-1185">Reference proteome</keyword>
<protein>
    <submittedName>
        <fullName evidence="2">Uncharacterized protein</fullName>
    </submittedName>
</protein>
<dbReference type="AlphaFoldDB" id="A0AAE1W1K6"/>
<keyword evidence="1" id="KW-0812">Transmembrane</keyword>
<evidence type="ECO:0000313" key="3">
    <source>
        <dbReference type="Proteomes" id="UP001289374"/>
    </source>
</evidence>
<name>A0AAE1W1K6_9LAMI</name>
<proteinExistence type="predicted"/>
<evidence type="ECO:0000313" key="2">
    <source>
        <dbReference type="EMBL" id="KAK4385048.1"/>
    </source>
</evidence>
<reference evidence="2" key="1">
    <citation type="submission" date="2020-06" db="EMBL/GenBank/DDBJ databases">
        <authorList>
            <person name="Li T."/>
            <person name="Hu X."/>
            <person name="Zhang T."/>
            <person name="Song X."/>
            <person name="Zhang H."/>
            <person name="Dai N."/>
            <person name="Sheng W."/>
            <person name="Hou X."/>
            <person name="Wei L."/>
        </authorList>
    </citation>
    <scope>NUCLEOTIDE SEQUENCE</scope>
    <source>
        <strain evidence="2">K16</strain>
        <tissue evidence="2">Leaf</tissue>
    </source>
</reference>
<comment type="caution">
    <text evidence="2">The sequence shown here is derived from an EMBL/GenBank/DDBJ whole genome shotgun (WGS) entry which is preliminary data.</text>
</comment>
<feature type="transmembrane region" description="Helical" evidence="1">
    <location>
        <begin position="20"/>
        <end position="42"/>
    </location>
</feature>
<sequence>MVQRFCLVESRVISGSELPALELCYFVGIYSLSFVIVFPFMVSTAMTQMNNETYYGIYNALRQLITLQPGYSIPPLRTLLSQAVLFTKAAWVLGQEKTYRDNDRISVNDPVLAQALWESWLNNSFPGFKIRGKLQTGEILMVMIAIRLVVFESMSAHQLVGGETVVCDPRNALVAEVPPTKGTSELHVHGDKCMLHGVRNEFLVFENLYNRTHLSLIEHMNL</sequence>
<gene>
    <name evidence="2" type="ORF">Sango_2628800</name>
</gene>
<organism evidence="2 3">
    <name type="scientific">Sesamum angolense</name>
    <dbReference type="NCBI Taxonomy" id="2727404"/>
    <lineage>
        <taxon>Eukaryota</taxon>
        <taxon>Viridiplantae</taxon>
        <taxon>Streptophyta</taxon>
        <taxon>Embryophyta</taxon>
        <taxon>Tracheophyta</taxon>
        <taxon>Spermatophyta</taxon>
        <taxon>Magnoliopsida</taxon>
        <taxon>eudicotyledons</taxon>
        <taxon>Gunneridae</taxon>
        <taxon>Pentapetalae</taxon>
        <taxon>asterids</taxon>
        <taxon>lamiids</taxon>
        <taxon>Lamiales</taxon>
        <taxon>Pedaliaceae</taxon>
        <taxon>Sesamum</taxon>
    </lineage>
</organism>
<reference evidence="2" key="2">
    <citation type="journal article" date="2024" name="Plant">
        <title>Genomic evolution and insights into agronomic trait innovations of Sesamum species.</title>
        <authorList>
            <person name="Miao H."/>
            <person name="Wang L."/>
            <person name="Qu L."/>
            <person name="Liu H."/>
            <person name="Sun Y."/>
            <person name="Le M."/>
            <person name="Wang Q."/>
            <person name="Wei S."/>
            <person name="Zheng Y."/>
            <person name="Lin W."/>
            <person name="Duan Y."/>
            <person name="Cao H."/>
            <person name="Xiong S."/>
            <person name="Wang X."/>
            <person name="Wei L."/>
            <person name="Li C."/>
            <person name="Ma Q."/>
            <person name="Ju M."/>
            <person name="Zhao R."/>
            <person name="Li G."/>
            <person name="Mu C."/>
            <person name="Tian Q."/>
            <person name="Mei H."/>
            <person name="Zhang T."/>
            <person name="Gao T."/>
            <person name="Zhang H."/>
        </authorList>
    </citation>
    <scope>NUCLEOTIDE SEQUENCE</scope>
    <source>
        <strain evidence="2">K16</strain>
    </source>
</reference>
<dbReference type="EMBL" id="JACGWL010000016">
    <property type="protein sequence ID" value="KAK4385048.1"/>
    <property type="molecule type" value="Genomic_DNA"/>
</dbReference>
<accession>A0AAE1W1K6</accession>